<dbReference type="EMBL" id="JAMSHT010000001">
    <property type="protein sequence ID" value="MCM8558330.1"/>
    <property type="molecule type" value="Genomic_DNA"/>
</dbReference>
<evidence type="ECO:0000256" key="2">
    <source>
        <dbReference type="ARBA" id="ARBA00023002"/>
    </source>
</evidence>
<dbReference type="CDD" id="cd13896">
    <property type="entry name" value="CuRO_3_CopA"/>
    <property type="match status" value="1"/>
</dbReference>
<accession>A0A9X2EHV7</accession>
<evidence type="ECO:0000259" key="6">
    <source>
        <dbReference type="Pfam" id="PF07732"/>
    </source>
</evidence>
<feature type="domain" description="Plastocyanin-like" evidence="4">
    <location>
        <begin position="237"/>
        <end position="327"/>
    </location>
</feature>
<dbReference type="AlphaFoldDB" id="A0A9X2EHV7"/>
<dbReference type="InterPro" id="IPR034284">
    <property type="entry name" value="CuRO_1_CopA"/>
</dbReference>
<keyword evidence="2" id="KW-0560">Oxidoreductase</keyword>
<evidence type="ECO:0000259" key="4">
    <source>
        <dbReference type="Pfam" id="PF00394"/>
    </source>
</evidence>
<dbReference type="InterPro" id="IPR006376">
    <property type="entry name" value="Cu-R_CopA"/>
</dbReference>
<dbReference type="InterPro" id="IPR011706">
    <property type="entry name" value="Cu-oxidase_C"/>
</dbReference>
<dbReference type="PANTHER" id="PTHR11709">
    <property type="entry name" value="MULTI-COPPER OXIDASE"/>
    <property type="match status" value="1"/>
</dbReference>
<dbReference type="GO" id="GO:0016491">
    <property type="term" value="F:oxidoreductase activity"/>
    <property type="evidence" value="ECO:0007669"/>
    <property type="project" value="UniProtKB-KW"/>
</dbReference>
<dbReference type="Pfam" id="PF07732">
    <property type="entry name" value="Cu-oxidase_3"/>
    <property type="match status" value="1"/>
</dbReference>
<dbReference type="PROSITE" id="PS51318">
    <property type="entry name" value="TAT"/>
    <property type="match status" value="1"/>
</dbReference>
<dbReference type="InterPro" id="IPR011707">
    <property type="entry name" value="Cu-oxidase-like_N"/>
</dbReference>
<feature type="domain" description="Plastocyanin-like" evidence="5">
    <location>
        <begin position="447"/>
        <end position="567"/>
    </location>
</feature>
<dbReference type="GO" id="GO:0042597">
    <property type="term" value="C:periplasmic space"/>
    <property type="evidence" value="ECO:0007669"/>
    <property type="project" value="InterPro"/>
</dbReference>
<evidence type="ECO:0000256" key="3">
    <source>
        <dbReference type="ARBA" id="ARBA00023008"/>
    </source>
</evidence>
<name>A0A9X2EHV7_9SPHN</name>
<dbReference type="SUPFAM" id="SSF49503">
    <property type="entry name" value="Cupredoxins"/>
    <property type="match status" value="3"/>
</dbReference>
<dbReference type="InterPro" id="IPR045087">
    <property type="entry name" value="Cu-oxidase_fam"/>
</dbReference>
<organism evidence="7 8">
    <name type="scientific">Sphingomicrobium sediminis</name>
    <dbReference type="NCBI Taxonomy" id="2950949"/>
    <lineage>
        <taxon>Bacteria</taxon>
        <taxon>Pseudomonadati</taxon>
        <taxon>Pseudomonadota</taxon>
        <taxon>Alphaproteobacteria</taxon>
        <taxon>Sphingomonadales</taxon>
        <taxon>Sphingomonadaceae</taxon>
        <taxon>Sphingomicrobium</taxon>
    </lineage>
</organism>
<comment type="caution">
    <text evidence="7">The sequence shown here is derived from an EMBL/GenBank/DDBJ whole genome shotgun (WGS) entry which is preliminary data.</text>
</comment>
<dbReference type="InterPro" id="IPR002355">
    <property type="entry name" value="Cu_oxidase_Cu_BS"/>
</dbReference>
<sequence length="573" mass="62602">MPQITRRSLLGAGLAGGALATAIPAWARGGDVSHGAMARRGFDEAAGPRVDLTVARSMFGTGGKTGHAVTVNGSVPGPLLRLKEGTDIALAVHNHVDEDTSIHWHGLLVPFHLDGVPGVSFPGIKPGETFVAEFPVRQSGTYWWHSHSGLQEQAGHYGPIIVDPAGPDPIEADRDYVVLLSEFTPLHPHTIFKKLKQGEGYFNYQQRSWTDDYPLSAEDRRMWAQMRMMPTDILDVTAATYTYMINGHGPMDALEYAFRPGERVRLRFINAGAMTFFNVRIPGLPMSVVQADGKNVKPVEVDEFQIAPAETYDVIVEPTGEAHTLVAESMDRSGMALAHLASRPGARTPIPPLRKPPLLTMKDMGHGGMDHGAMGHGDGGMEMGGMDMRDTSLLPPTVRAGPGVDMVAMNPVDRMGDPGVGLDDVDHRVLRYTDLRALKADHSVRAPTRAMEIHLTGNMERYMWSFDGKRFAAVADEPIRFAYNERVRIKLVNDTMMAHPIHLHGHFFELVNGAGHGEQPLKHTMIVQPGGSAVFDLTADEPGDWAFHCHLLYHMHAGMFQIVTVANPDGSEA</sequence>
<gene>
    <name evidence="7" type="ORF">NDO55_10925</name>
</gene>
<dbReference type="Pfam" id="PF00394">
    <property type="entry name" value="Cu-oxidase"/>
    <property type="match status" value="1"/>
</dbReference>
<dbReference type="Pfam" id="PF07731">
    <property type="entry name" value="Cu-oxidase_2"/>
    <property type="match status" value="1"/>
</dbReference>
<dbReference type="PANTHER" id="PTHR11709:SF394">
    <property type="entry name" value="FI03373P-RELATED"/>
    <property type="match status" value="1"/>
</dbReference>
<keyword evidence="8" id="KW-1185">Reference proteome</keyword>
<dbReference type="InterPro" id="IPR001117">
    <property type="entry name" value="Cu-oxidase_2nd"/>
</dbReference>
<evidence type="ECO:0000256" key="1">
    <source>
        <dbReference type="ARBA" id="ARBA00022723"/>
    </source>
</evidence>
<reference evidence="7" key="1">
    <citation type="submission" date="2022-06" db="EMBL/GenBank/DDBJ databases">
        <title>Sphingomicrobium sedimins sp. nov., a marine bacterium isolated from tidal flat.</title>
        <authorList>
            <person name="Kim C.-H."/>
            <person name="Yoo Y."/>
            <person name="Kim J.-J."/>
        </authorList>
    </citation>
    <scope>NUCLEOTIDE SEQUENCE</scope>
    <source>
        <strain evidence="7">GRR-S6-50</strain>
    </source>
</reference>
<dbReference type="InterPro" id="IPR034279">
    <property type="entry name" value="CuRO_3_CopA"/>
</dbReference>
<feature type="domain" description="Plastocyanin-like" evidence="6">
    <location>
        <begin position="62"/>
        <end position="164"/>
    </location>
</feature>
<dbReference type="InterPro" id="IPR006311">
    <property type="entry name" value="TAT_signal"/>
</dbReference>
<dbReference type="PROSITE" id="PS00079">
    <property type="entry name" value="MULTICOPPER_OXIDASE1"/>
    <property type="match status" value="1"/>
</dbReference>
<dbReference type="InterPro" id="IPR008972">
    <property type="entry name" value="Cupredoxin"/>
</dbReference>
<dbReference type="Gene3D" id="2.60.40.420">
    <property type="entry name" value="Cupredoxins - blue copper proteins"/>
    <property type="match status" value="3"/>
</dbReference>
<evidence type="ECO:0000259" key="5">
    <source>
        <dbReference type="Pfam" id="PF07731"/>
    </source>
</evidence>
<dbReference type="RefSeq" id="WP_252115142.1">
    <property type="nucleotide sequence ID" value="NZ_JAMSHT010000001.1"/>
</dbReference>
<keyword evidence="1" id="KW-0479">Metal-binding</keyword>
<dbReference type="InterPro" id="IPR033138">
    <property type="entry name" value="Cu_oxidase_CS"/>
</dbReference>
<proteinExistence type="predicted"/>
<evidence type="ECO:0000313" key="7">
    <source>
        <dbReference type="EMBL" id="MCM8558330.1"/>
    </source>
</evidence>
<dbReference type="CDD" id="cd13848">
    <property type="entry name" value="CuRO_1_CopA"/>
    <property type="match status" value="1"/>
</dbReference>
<dbReference type="CDD" id="cd13874">
    <property type="entry name" value="CuRO_2_CopA"/>
    <property type="match status" value="1"/>
</dbReference>
<protein>
    <submittedName>
        <fullName evidence="7">Copper resistance system multicopper oxidase</fullName>
    </submittedName>
</protein>
<dbReference type="Proteomes" id="UP001155128">
    <property type="component" value="Unassembled WGS sequence"/>
</dbReference>
<dbReference type="InterPro" id="IPR034282">
    <property type="entry name" value="CuRO_2_CopA"/>
</dbReference>
<dbReference type="PROSITE" id="PS00080">
    <property type="entry name" value="MULTICOPPER_OXIDASE2"/>
    <property type="match status" value="1"/>
</dbReference>
<dbReference type="NCBIfam" id="TIGR01480">
    <property type="entry name" value="copper_res_A"/>
    <property type="match status" value="1"/>
</dbReference>
<dbReference type="GO" id="GO:0005507">
    <property type="term" value="F:copper ion binding"/>
    <property type="evidence" value="ECO:0007669"/>
    <property type="project" value="InterPro"/>
</dbReference>
<keyword evidence="3" id="KW-0186">Copper</keyword>
<evidence type="ECO:0000313" key="8">
    <source>
        <dbReference type="Proteomes" id="UP001155128"/>
    </source>
</evidence>